<keyword evidence="1" id="KW-1133">Transmembrane helix</keyword>
<feature type="transmembrane region" description="Helical" evidence="1">
    <location>
        <begin position="90"/>
        <end position="112"/>
    </location>
</feature>
<sequence>MTPRDTRPHGNDCVPTSVTCPACGLHNPVSTPNREHVLSATPLRNDDVRDLSIWGYALGYFVAYAPYSALTKALSGGALPGMREGISGFTLLPVSTSASLVGMFVFLTWMRWWRYAGHRQVWGFQVPAPGRWTLLSGLCSAAIIGTTTLAYTLPGASIVFMMLLMRGGVLVLAPLVDVLSGRRVRWPSWVALGLSFSAVAVAAGSSVSPTLTLLATVDVGVYLAAYFFRLRAMSQLAKSGEREVSIRYFVEEQMVATPVLVGTLAVLALIGGDGVLGDIRDGFTGALSRGHLASELAVGLLSQATGIFGGLILLDGRENAFCVPVNRASSVLAGVVATVVMSVTLGQPGAGALELVGAALVVAAMAVLAVPTVLAARRKAGEPAAPPVAPSPGP</sequence>
<feature type="transmembrane region" description="Helical" evidence="1">
    <location>
        <begin position="186"/>
        <end position="204"/>
    </location>
</feature>
<feature type="transmembrane region" description="Helical" evidence="1">
    <location>
        <begin position="355"/>
        <end position="376"/>
    </location>
</feature>
<accession>Q1D5C6</accession>
<feature type="transmembrane region" description="Helical" evidence="1">
    <location>
        <begin position="210"/>
        <end position="228"/>
    </location>
</feature>
<dbReference type="Proteomes" id="UP000002402">
    <property type="component" value="Chromosome"/>
</dbReference>
<dbReference type="EnsemblBacteria" id="ABF88785">
    <property type="protein sequence ID" value="ABF88785"/>
    <property type="gene ID" value="MXAN_3967"/>
</dbReference>
<dbReference type="HOGENOM" id="CLU_810949_0_0_7"/>
<keyword evidence="3" id="KW-1185">Reference proteome</keyword>
<keyword evidence="1" id="KW-0472">Membrane</keyword>
<evidence type="ECO:0000313" key="3">
    <source>
        <dbReference type="Proteomes" id="UP000002402"/>
    </source>
</evidence>
<reference evidence="2 3" key="1">
    <citation type="journal article" date="2006" name="Proc. Natl. Acad. Sci. U.S.A.">
        <title>Evolution of sensory complexity recorded in a myxobacterial genome.</title>
        <authorList>
            <person name="Goldman B.S."/>
            <person name="Nierman W.C."/>
            <person name="Kaiser D."/>
            <person name="Slater S.C."/>
            <person name="Durkin A.S."/>
            <person name="Eisen J.A."/>
            <person name="Ronning C.M."/>
            <person name="Barbazuk W.B."/>
            <person name="Blanchard M."/>
            <person name="Field C."/>
            <person name="Halling C."/>
            <person name="Hinkle G."/>
            <person name="Iartchuk O."/>
            <person name="Kim H.S."/>
            <person name="Mackenzie C."/>
            <person name="Madupu R."/>
            <person name="Miller N."/>
            <person name="Shvartsbeyn A."/>
            <person name="Sullivan S.A."/>
            <person name="Vaudin M."/>
            <person name="Wiegand R."/>
            <person name="Kaplan H.B."/>
        </authorList>
    </citation>
    <scope>NUCLEOTIDE SEQUENCE [LARGE SCALE GENOMIC DNA]</scope>
    <source>
        <strain evidence="3">DK1622</strain>
    </source>
</reference>
<protein>
    <submittedName>
        <fullName evidence="2">Membrane protein</fullName>
    </submittedName>
</protein>
<feature type="transmembrane region" description="Helical" evidence="1">
    <location>
        <begin position="328"/>
        <end position="349"/>
    </location>
</feature>
<keyword evidence="1" id="KW-0812">Transmembrane</keyword>
<name>Q1D5C6_MYXXD</name>
<feature type="transmembrane region" description="Helical" evidence="1">
    <location>
        <begin position="53"/>
        <end position="70"/>
    </location>
</feature>
<feature type="transmembrane region" description="Helical" evidence="1">
    <location>
        <begin position="158"/>
        <end position="179"/>
    </location>
</feature>
<dbReference type="STRING" id="246197.MXAN_3967"/>
<dbReference type="AlphaFoldDB" id="Q1D5C6"/>
<dbReference type="EMBL" id="CP000113">
    <property type="protein sequence ID" value="ABF88785.1"/>
    <property type="molecule type" value="Genomic_DNA"/>
</dbReference>
<feature type="transmembrane region" description="Helical" evidence="1">
    <location>
        <begin position="296"/>
        <end position="316"/>
    </location>
</feature>
<feature type="transmembrane region" description="Helical" evidence="1">
    <location>
        <begin position="132"/>
        <end position="152"/>
    </location>
</feature>
<organism evidence="2 3">
    <name type="scientific">Myxococcus xanthus (strain DK1622)</name>
    <dbReference type="NCBI Taxonomy" id="246197"/>
    <lineage>
        <taxon>Bacteria</taxon>
        <taxon>Pseudomonadati</taxon>
        <taxon>Myxococcota</taxon>
        <taxon>Myxococcia</taxon>
        <taxon>Myxococcales</taxon>
        <taxon>Cystobacterineae</taxon>
        <taxon>Myxococcaceae</taxon>
        <taxon>Myxococcus</taxon>
    </lineage>
</organism>
<feature type="transmembrane region" description="Helical" evidence="1">
    <location>
        <begin position="255"/>
        <end position="276"/>
    </location>
</feature>
<dbReference type="OrthoDB" id="3660737at2"/>
<evidence type="ECO:0000256" key="1">
    <source>
        <dbReference type="SAM" id="Phobius"/>
    </source>
</evidence>
<proteinExistence type="predicted"/>
<dbReference type="KEGG" id="mxa:MXAN_3967"/>
<evidence type="ECO:0000313" key="2">
    <source>
        <dbReference type="EMBL" id="ABF88785.1"/>
    </source>
</evidence>
<gene>
    <name evidence="2" type="ordered locus">MXAN_3967</name>
</gene>